<organism evidence="1 2">
    <name type="scientific">Haloarcula californiae tailed virus 1</name>
    <dbReference type="NCBI Taxonomy" id="1273746"/>
    <lineage>
        <taxon>Viruses</taxon>
        <taxon>Duplodnaviria</taxon>
        <taxon>Heunggongvirae</taxon>
        <taxon>Uroviricota</taxon>
        <taxon>Caudoviricetes</taxon>
        <taxon>Thumleimavirales</taxon>
        <taxon>Druskaviridae</taxon>
        <taxon>Hacavirus</taxon>
        <taxon>Hacavirus italiense</taxon>
        <taxon>Hacavirus HCTV1</taxon>
    </lineage>
</organism>
<evidence type="ECO:0000313" key="2">
    <source>
        <dbReference type="Proteomes" id="UP000202086"/>
    </source>
</evidence>
<evidence type="ECO:0000313" key="1">
    <source>
        <dbReference type="EMBL" id="AGM11871.1"/>
    </source>
</evidence>
<name>R4THT1_9CAUD</name>
<accession>R4THT1</accession>
<gene>
    <name evidence="1" type="primary">8</name>
    <name evidence="1" type="ORF">DNAM5_8</name>
</gene>
<protein>
    <submittedName>
        <fullName evidence="1">Uncharacterized protein</fullName>
    </submittedName>
</protein>
<dbReference type="KEGG" id="vg:16193490"/>
<proteinExistence type="predicted"/>
<dbReference type="RefSeq" id="YP_008059570.1">
    <property type="nucleotide sequence ID" value="NC_021330.1"/>
</dbReference>
<keyword evidence="2" id="KW-1185">Reference proteome</keyword>
<reference evidence="1 2" key="1">
    <citation type="submission" date="2012-12" db="EMBL/GenBank/DDBJ databases">
        <authorList>
            <person name="Sencilo A."/>
            <person name="Jacobs-Sera D."/>
            <person name="Russell D.A."/>
            <person name="Ko C."/>
            <person name="Atanasova N."/>
            <person name="Osterlund E."/>
            <person name="Oksanen H.M."/>
            <person name="Bamford D.H."/>
            <person name="Hatfull G.F."/>
            <person name="Roine E."/>
            <person name="Hendrix R.W."/>
        </authorList>
    </citation>
    <scope>NUCLEOTIDE SEQUENCE [LARGE SCALE GENOMIC DNA]</scope>
</reference>
<dbReference type="Proteomes" id="UP000202086">
    <property type="component" value="Segment"/>
</dbReference>
<dbReference type="GeneID" id="16193490"/>
<sequence>MTESYYVLKRWFAEEVDVLAAIKERFGEESILDDVPEVFEGIEADEDNVAVSTSQYDDTLVFHNSWGDSLESTTKVKAYLVTDRTFDDNTEQFEWEDNIGDDLSDWLTEATGVGFPEVEN</sequence>
<dbReference type="EMBL" id="KC292029">
    <property type="protein sequence ID" value="AGM11871.1"/>
    <property type="molecule type" value="Genomic_DNA"/>
</dbReference>